<evidence type="ECO:0000256" key="4">
    <source>
        <dbReference type="ARBA" id="ARBA00022692"/>
    </source>
</evidence>
<feature type="transmembrane region" description="Helical" evidence="9">
    <location>
        <begin position="90"/>
        <end position="113"/>
    </location>
</feature>
<evidence type="ECO:0000256" key="9">
    <source>
        <dbReference type="SAM" id="Phobius"/>
    </source>
</evidence>
<evidence type="ECO:0000256" key="5">
    <source>
        <dbReference type="ARBA" id="ARBA00022970"/>
    </source>
</evidence>
<keyword evidence="4 9" id="KW-0812">Transmembrane</keyword>
<proteinExistence type="inferred from homology"/>
<feature type="transmembrane region" description="Helical" evidence="9">
    <location>
        <begin position="188"/>
        <end position="212"/>
    </location>
</feature>
<dbReference type="EMBL" id="FMHV01000002">
    <property type="protein sequence ID" value="SCL33578.1"/>
    <property type="molecule type" value="Genomic_DNA"/>
</dbReference>
<feature type="transmembrane region" description="Helical" evidence="9">
    <location>
        <begin position="6"/>
        <end position="27"/>
    </location>
</feature>
<dbReference type="InterPro" id="IPR052157">
    <property type="entry name" value="BCAA_transport_permease"/>
</dbReference>
<dbReference type="Proteomes" id="UP000199413">
    <property type="component" value="Unassembled WGS sequence"/>
</dbReference>
<dbReference type="InterPro" id="IPR001851">
    <property type="entry name" value="ABC_transp_permease"/>
</dbReference>
<protein>
    <submittedName>
        <fullName evidence="10">Amino acid/amide ABC transporter membrane protein 1, HAAT family</fullName>
    </submittedName>
</protein>
<dbReference type="GO" id="GO:0005886">
    <property type="term" value="C:plasma membrane"/>
    <property type="evidence" value="ECO:0007669"/>
    <property type="project" value="UniProtKB-SubCell"/>
</dbReference>
<evidence type="ECO:0000256" key="6">
    <source>
        <dbReference type="ARBA" id="ARBA00022989"/>
    </source>
</evidence>
<gene>
    <name evidence="10" type="ORF">GA0070624_4767</name>
</gene>
<dbReference type="PANTHER" id="PTHR11795">
    <property type="entry name" value="BRANCHED-CHAIN AMINO ACID TRANSPORT SYSTEM PERMEASE PROTEIN LIVH"/>
    <property type="match status" value="1"/>
</dbReference>
<evidence type="ECO:0000256" key="2">
    <source>
        <dbReference type="ARBA" id="ARBA00022448"/>
    </source>
</evidence>
<sequence>MSDLLQLLLAGVSIGAVYALIAMGFVAIYTVSEVINLAQGELVALAGLVAISAAGSGMPLPAAIVLAVVTVVIVAALMQRLVIAPVKRMTTLLSIILTLGVSTALKAAMLLIWGPEAKGLTPFPGSDFTVFGVAVRAQYLWILGVTALVAVAVSWFYERTLAGKALRACAEQATAARLVGISISRASLVSFGIAGLLASIAGVLASPVYFSAWDSGLTLGLKGFVAATLGGLTSIRGAIGGALLLGILESLVAGYVDSGLRDAVAFIVLIVVLVVRPGGILGQRAVARV</sequence>
<evidence type="ECO:0000256" key="1">
    <source>
        <dbReference type="ARBA" id="ARBA00004651"/>
    </source>
</evidence>
<dbReference type="AlphaFoldDB" id="A0A1C6SVR8"/>
<comment type="similarity">
    <text evidence="8">Belongs to the binding-protein-dependent transport system permease family. LivHM subfamily.</text>
</comment>
<keyword evidence="5" id="KW-0029">Amino-acid transport</keyword>
<feature type="transmembrane region" description="Helical" evidence="9">
    <location>
        <begin position="260"/>
        <end position="279"/>
    </location>
</feature>
<reference evidence="11" key="1">
    <citation type="submission" date="2016-06" db="EMBL/GenBank/DDBJ databases">
        <authorList>
            <person name="Varghese N."/>
            <person name="Submissions Spin"/>
        </authorList>
    </citation>
    <scope>NUCLEOTIDE SEQUENCE [LARGE SCALE GENOMIC DNA]</scope>
    <source>
        <strain evidence="11">DSM 45431</strain>
    </source>
</reference>
<evidence type="ECO:0000256" key="8">
    <source>
        <dbReference type="ARBA" id="ARBA00037998"/>
    </source>
</evidence>
<dbReference type="RefSeq" id="WP_091344691.1">
    <property type="nucleotide sequence ID" value="NZ_FMHV01000002.1"/>
</dbReference>
<organism evidence="10 11">
    <name type="scientific">Micromonospora rhizosphaerae</name>
    <dbReference type="NCBI Taxonomy" id="568872"/>
    <lineage>
        <taxon>Bacteria</taxon>
        <taxon>Bacillati</taxon>
        <taxon>Actinomycetota</taxon>
        <taxon>Actinomycetes</taxon>
        <taxon>Micromonosporales</taxon>
        <taxon>Micromonosporaceae</taxon>
        <taxon>Micromonospora</taxon>
    </lineage>
</organism>
<keyword evidence="2" id="KW-0813">Transport</keyword>
<evidence type="ECO:0000313" key="11">
    <source>
        <dbReference type="Proteomes" id="UP000199413"/>
    </source>
</evidence>
<keyword evidence="7 9" id="KW-0472">Membrane</keyword>
<keyword evidence="3" id="KW-1003">Cell membrane</keyword>
<dbReference type="CDD" id="cd06582">
    <property type="entry name" value="TM_PBP1_LivH_like"/>
    <property type="match status" value="1"/>
</dbReference>
<keyword evidence="6 9" id="KW-1133">Transmembrane helix</keyword>
<name>A0A1C6SVR8_9ACTN</name>
<accession>A0A1C6SVR8</accession>
<evidence type="ECO:0000256" key="7">
    <source>
        <dbReference type="ARBA" id="ARBA00023136"/>
    </source>
</evidence>
<dbReference type="Pfam" id="PF02653">
    <property type="entry name" value="BPD_transp_2"/>
    <property type="match status" value="1"/>
</dbReference>
<comment type="subcellular location">
    <subcellularLocation>
        <location evidence="1">Cell membrane</location>
        <topology evidence="1">Multi-pass membrane protein</topology>
    </subcellularLocation>
</comment>
<feature type="transmembrane region" description="Helical" evidence="9">
    <location>
        <begin position="139"/>
        <end position="157"/>
    </location>
</feature>
<evidence type="ECO:0000256" key="3">
    <source>
        <dbReference type="ARBA" id="ARBA00022475"/>
    </source>
</evidence>
<feature type="transmembrane region" description="Helical" evidence="9">
    <location>
        <begin position="60"/>
        <end position="78"/>
    </location>
</feature>
<dbReference type="STRING" id="568872.GA0070624_4767"/>
<feature type="transmembrane region" description="Helical" evidence="9">
    <location>
        <begin position="224"/>
        <end position="248"/>
    </location>
</feature>
<evidence type="ECO:0000313" key="10">
    <source>
        <dbReference type="EMBL" id="SCL33578.1"/>
    </source>
</evidence>
<dbReference type="OrthoDB" id="9807115at2"/>
<dbReference type="GO" id="GO:0006865">
    <property type="term" value="P:amino acid transport"/>
    <property type="evidence" value="ECO:0007669"/>
    <property type="project" value="UniProtKB-KW"/>
</dbReference>
<keyword evidence="11" id="KW-1185">Reference proteome</keyword>
<dbReference type="GO" id="GO:0022857">
    <property type="term" value="F:transmembrane transporter activity"/>
    <property type="evidence" value="ECO:0007669"/>
    <property type="project" value="InterPro"/>
</dbReference>
<dbReference type="PANTHER" id="PTHR11795:SF450">
    <property type="entry name" value="ABC TRANSPORTER PERMEASE PROTEIN"/>
    <property type="match status" value="1"/>
</dbReference>